<keyword evidence="1" id="KW-0472">Membrane</keyword>
<keyword evidence="1" id="KW-1133">Transmembrane helix</keyword>
<dbReference type="Proteomes" id="UP000031565">
    <property type="component" value="Unassembled WGS sequence"/>
</dbReference>
<dbReference type="AlphaFoldDB" id="A0A2P6FEV9"/>
<evidence type="ECO:0000313" key="2">
    <source>
        <dbReference type="EMBL" id="PQM31993.1"/>
    </source>
</evidence>
<evidence type="ECO:0000313" key="3">
    <source>
        <dbReference type="Proteomes" id="UP000031565"/>
    </source>
</evidence>
<dbReference type="EMBL" id="JTLV02000001">
    <property type="protein sequence ID" value="PQM31993.1"/>
    <property type="molecule type" value="Genomic_DNA"/>
</dbReference>
<dbReference type="RefSeq" id="WP_040093912.1">
    <property type="nucleotide sequence ID" value="NZ_CM020866.1"/>
</dbReference>
<comment type="caution">
    <text evidence="2">The sequence shown here is derived from an EMBL/GenBank/DDBJ whole genome shotgun (WGS) entry which is preliminary data.</text>
</comment>
<accession>A0A2P6FEV9</accession>
<keyword evidence="3" id="KW-1185">Reference proteome</keyword>
<name>A0A2P6FEV9_9MOLU</name>
<feature type="transmembrane region" description="Helical" evidence="1">
    <location>
        <begin position="91"/>
        <end position="113"/>
    </location>
</feature>
<evidence type="ECO:0000256" key="1">
    <source>
        <dbReference type="SAM" id="Phobius"/>
    </source>
</evidence>
<gene>
    <name evidence="2" type="ORF">SMSRO_SF018670</name>
</gene>
<reference evidence="2 3" key="1">
    <citation type="journal article" date="2015" name="MBio">
        <title>Genome sequence of the Drosophila melanogaster male-killing Spiroplasma strain MSRO endosymbiont.</title>
        <authorList>
            <person name="Paredes J.C."/>
            <person name="Herren J.K."/>
            <person name="Schupfer F."/>
            <person name="Marin R."/>
            <person name="Claverol S."/>
            <person name="Kuo C.H."/>
            <person name="Lemaitre B."/>
            <person name="Beven L."/>
        </authorList>
    </citation>
    <scope>NUCLEOTIDE SEQUENCE [LARGE SCALE GENOMIC DNA]</scope>
    <source>
        <strain evidence="2 3">MSRO</strain>
    </source>
</reference>
<organism evidence="2 3">
    <name type="scientific">Spiroplasma poulsonii</name>
    <dbReference type="NCBI Taxonomy" id="2138"/>
    <lineage>
        <taxon>Bacteria</taxon>
        <taxon>Bacillati</taxon>
        <taxon>Mycoplasmatota</taxon>
        <taxon>Mollicutes</taxon>
        <taxon>Entomoplasmatales</taxon>
        <taxon>Spiroplasmataceae</taxon>
        <taxon>Spiroplasma</taxon>
    </lineage>
</organism>
<dbReference type="OrthoDB" id="389800at2"/>
<keyword evidence="1" id="KW-0812">Transmembrane</keyword>
<protein>
    <submittedName>
        <fullName evidence="2">Uncharacterized protein</fullName>
    </submittedName>
</protein>
<proteinExistence type="predicted"/>
<sequence>MKKANLFQKKKETSKTLVNERALRSTERSRTNFLEETILIDEEFLIIRDFKDDDIKVVNMNKEKNNFYNENAIDLEKVLLQEMTPKKNPRLWRFLVFGILAILIVVMIIIIVIKL</sequence>
<dbReference type="STRING" id="2138.SMSRO_v1c17000"/>